<dbReference type="InterPro" id="IPR050746">
    <property type="entry name" value="DAACS"/>
</dbReference>
<feature type="transmembrane region" description="Helical" evidence="7">
    <location>
        <begin position="55"/>
        <end position="79"/>
    </location>
</feature>
<comment type="subcellular location">
    <subcellularLocation>
        <location evidence="1 7">Membrane</location>
        <topology evidence="1 7">Multi-pass membrane protein</topology>
    </subcellularLocation>
</comment>
<feature type="transmembrane region" description="Helical" evidence="7">
    <location>
        <begin position="261"/>
        <end position="283"/>
    </location>
</feature>
<dbReference type="GO" id="GO:0015175">
    <property type="term" value="F:neutral L-amino acid transmembrane transporter activity"/>
    <property type="evidence" value="ECO:0007669"/>
    <property type="project" value="TreeGrafter"/>
</dbReference>
<dbReference type="OrthoDB" id="5877963at2759"/>
<dbReference type="PRINTS" id="PR00173">
    <property type="entry name" value="EDTRNSPORT"/>
</dbReference>
<dbReference type="Pfam" id="PF00375">
    <property type="entry name" value="SDF"/>
    <property type="match status" value="1"/>
</dbReference>
<evidence type="ECO:0000256" key="2">
    <source>
        <dbReference type="ARBA" id="ARBA00006148"/>
    </source>
</evidence>
<dbReference type="GO" id="GO:0005313">
    <property type="term" value="F:L-glutamate transmembrane transporter activity"/>
    <property type="evidence" value="ECO:0007669"/>
    <property type="project" value="TreeGrafter"/>
</dbReference>
<gene>
    <name evidence="8" type="ORF">CHIRRI_LOCUS5137</name>
</gene>
<dbReference type="EMBL" id="OU895878">
    <property type="protein sequence ID" value="CAG9802222.1"/>
    <property type="molecule type" value="Genomic_DNA"/>
</dbReference>
<keyword evidence="3 7" id="KW-0813">Transport</keyword>
<feature type="transmembrane region" description="Helical" evidence="7">
    <location>
        <begin position="295"/>
        <end position="316"/>
    </location>
</feature>
<dbReference type="InterPro" id="IPR036458">
    <property type="entry name" value="Na:dicarbo_symporter_sf"/>
</dbReference>
<feature type="transmembrane region" description="Helical" evidence="7">
    <location>
        <begin position="190"/>
        <end position="207"/>
    </location>
</feature>
<feature type="transmembrane region" description="Helical" evidence="7">
    <location>
        <begin position="12"/>
        <end position="35"/>
    </location>
</feature>
<comment type="similarity">
    <text evidence="2 7">Belongs to the dicarboxylate/amino acid:cation symporter (DAACS) (TC 2.A.23) family.</text>
</comment>
<keyword evidence="7" id="KW-0769">Symport</keyword>
<reference evidence="8" key="1">
    <citation type="submission" date="2022-01" db="EMBL/GenBank/DDBJ databases">
        <authorList>
            <person name="King R."/>
        </authorList>
    </citation>
    <scope>NUCLEOTIDE SEQUENCE</scope>
</reference>
<name>A0A9N9RTI3_9DIPT</name>
<dbReference type="InterPro" id="IPR001991">
    <property type="entry name" value="Na-dicarboxylate_symporter"/>
</dbReference>
<dbReference type="Proteomes" id="UP001153620">
    <property type="component" value="Chromosome 2"/>
</dbReference>
<dbReference type="PANTHER" id="PTHR11958">
    <property type="entry name" value="SODIUM/DICARBOXYLATE SYMPORTER-RELATED"/>
    <property type="match status" value="1"/>
</dbReference>
<feature type="transmembrane region" description="Helical" evidence="7">
    <location>
        <begin position="91"/>
        <end position="113"/>
    </location>
</feature>
<proteinExistence type="inferred from homology"/>
<keyword evidence="5 7" id="KW-1133">Transmembrane helix</keyword>
<keyword evidence="9" id="KW-1185">Reference proteome</keyword>
<accession>A0A9N9RTI3</accession>
<evidence type="ECO:0000256" key="3">
    <source>
        <dbReference type="ARBA" id="ARBA00022448"/>
    </source>
</evidence>
<dbReference type="GO" id="GO:0005886">
    <property type="term" value="C:plasma membrane"/>
    <property type="evidence" value="ECO:0007669"/>
    <property type="project" value="TreeGrafter"/>
</dbReference>
<reference evidence="8" key="2">
    <citation type="submission" date="2022-10" db="EMBL/GenBank/DDBJ databases">
        <authorList>
            <consortium name="ENA_rothamsted_submissions"/>
            <consortium name="culmorum"/>
            <person name="King R."/>
        </authorList>
    </citation>
    <scope>NUCLEOTIDE SEQUENCE</scope>
</reference>
<evidence type="ECO:0000256" key="6">
    <source>
        <dbReference type="ARBA" id="ARBA00023136"/>
    </source>
</evidence>
<evidence type="ECO:0000313" key="8">
    <source>
        <dbReference type="EMBL" id="CAG9802222.1"/>
    </source>
</evidence>
<dbReference type="SUPFAM" id="SSF118215">
    <property type="entry name" value="Proton glutamate symport protein"/>
    <property type="match status" value="1"/>
</dbReference>
<organism evidence="8 9">
    <name type="scientific">Chironomus riparius</name>
    <dbReference type="NCBI Taxonomy" id="315576"/>
    <lineage>
        <taxon>Eukaryota</taxon>
        <taxon>Metazoa</taxon>
        <taxon>Ecdysozoa</taxon>
        <taxon>Arthropoda</taxon>
        <taxon>Hexapoda</taxon>
        <taxon>Insecta</taxon>
        <taxon>Pterygota</taxon>
        <taxon>Neoptera</taxon>
        <taxon>Endopterygota</taxon>
        <taxon>Diptera</taxon>
        <taxon>Nematocera</taxon>
        <taxon>Chironomoidea</taxon>
        <taxon>Chironomidae</taxon>
        <taxon>Chironominae</taxon>
        <taxon>Chironomus</taxon>
    </lineage>
</organism>
<evidence type="ECO:0000256" key="7">
    <source>
        <dbReference type="RuleBase" id="RU361216"/>
    </source>
</evidence>
<dbReference type="AlphaFoldDB" id="A0A9N9RTI3"/>
<dbReference type="PANTHER" id="PTHR11958:SF111">
    <property type="entry name" value="AMINO ACID TRANSPORTER"/>
    <property type="match status" value="1"/>
</dbReference>
<feature type="transmembrane region" description="Helical" evidence="7">
    <location>
        <begin position="336"/>
        <end position="361"/>
    </location>
</feature>
<evidence type="ECO:0000256" key="5">
    <source>
        <dbReference type="ARBA" id="ARBA00022989"/>
    </source>
</evidence>
<dbReference type="GO" id="GO:0015501">
    <property type="term" value="F:glutamate:sodium symporter activity"/>
    <property type="evidence" value="ECO:0007669"/>
    <property type="project" value="TreeGrafter"/>
</dbReference>
<evidence type="ECO:0000256" key="1">
    <source>
        <dbReference type="ARBA" id="ARBA00004141"/>
    </source>
</evidence>
<keyword evidence="4 7" id="KW-0812">Transmembrane</keyword>
<dbReference type="Gene3D" id="1.10.3860.10">
    <property type="entry name" value="Sodium:dicarboxylate symporter"/>
    <property type="match status" value="1"/>
</dbReference>
<evidence type="ECO:0000313" key="9">
    <source>
        <dbReference type="Proteomes" id="UP001153620"/>
    </source>
</evidence>
<sequence>MLNPRVVKVFKTHLLTITTVLAVILSIIVGISMRFTHEGGYNARTVMYVNFLGDLFLRMIRAIILPLIISSLIAAIAPLDISLSKKIGMRAIIYILATTVFAVILGIVLVLTIKPGGKGIEDASNPGEKTRKASTITDTLLDLIRNVFPPNVVQATLQTYQTTLTAPKDNPNADVNDWIISHNYVDGTNMLGIVAVSIIFAITMSTIRDKVPNLIEVILEFMQVMMKIIQAVIWLTPVGVFFLILAKFMEMDNILDVFEKLGLYLATVSIGIFIQGFIFLPAVYFAFTRKNPLKFIGYMGPAILTALGTSSSLATLPVSLKCVEEKAKIDVRVSRFMLPLGATINMNGTALYEAVAAIFIAQLRQIDLSIGNVIAVCITATCASIGTAGVPQAGLITLVMVLDSIGIPAQDISLIIAIDWIVNRFRACVNILGDAYGAAIIEAISKKELDSLPICETDVKDDSNNNSNQAVTKL</sequence>
<feature type="transmembrane region" description="Helical" evidence="7">
    <location>
        <begin position="228"/>
        <end position="249"/>
    </location>
</feature>
<feature type="transmembrane region" description="Helical" evidence="7">
    <location>
        <begin position="368"/>
        <end position="389"/>
    </location>
</feature>
<evidence type="ECO:0000256" key="4">
    <source>
        <dbReference type="ARBA" id="ARBA00022692"/>
    </source>
</evidence>
<protein>
    <recommendedName>
        <fullName evidence="7">Amino acid transporter</fullName>
    </recommendedName>
</protein>
<keyword evidence="6 7" id="KW-0472">Membrane</keyword>